<dbReference type="EMBL" id="CP041659">
    <property type="protein sequence ID" value="QDP18756.1"/>
    <property type="molecule type" value="Genomic_DNA"/>
</dbReference>
<dbReference type="OrthoDB" id="116551at2"/>
<feature type="transmembrane region" description="Helical" evidence="1">
    <location>
        <begin position="139"/>
        <end position="160"/>
    </location>
</feature>
<keyword evidence="3" id="KW-1185">Reference proteome</keyword>
<dbReference type="AlphaFoldDB" id="A0A516IPI9"/>
<keyword evidence="1" id="KW-0812">Transmembrane</keyword>
<keyword evidence="1" id="KW-0472">Membrane</keyword>
<proteinExistence type="predicted"/>
<dbReference type="GO" id="GO:0016780">
    <property type="term" value="F:phosphotransferase activity, for other substituted phosphate groups"/>
    <property type="evidence" value="ECO:0007669"/>
    <property type="project" value="InterPro"/>
</dbReference>
<dbReference type="KEGG" id="sxa:FMM02_01540"/>
<feature type="transmembrane region" description="Helical" evidence="1">
    <location>
        <begin position="113"/>
        <end position="133"/>
    </location>
</feature>
<keyword evidence="1" id="KW-1133">Transmembrane helix</keyword>
<protein>
    <submittedName>
        <fullName evidence="2">CDP-alcohol phosphatidyltransferase family protein</fullName>
    </submittedName>
</protein>
<accession>A0A516IPI9</accession>
<feature type="transmembrane region" description="Helical" evidence="1">
    <location>
        <begin position="172"/>
        <end position="189"/>
    </location>
</feature>
<feature type="transmembrane region" description="Helical" evidence="1">
    <location>
        <begin position="201"/>
        <end position="218"/>
    </location>
</feature>
<dbReference type="GO" id="GO:0016020">
    <property type="term" value="C:membrane"/>
    <property type="evidence" value="ECO:0007669"/>
    <property type="project" value="InterPro"/>
</dbReference>
<dbReference type="InterPro" id="IPR043130">
    <property type="entry name" value="CDP-OH_PTrfase_TM_dom"/>
</dbReference>
<name>A0A516IPI9_9SPHN</name>
<dbReference type="Proteomes" id="UP000321857">
    <property type="component" value="Chromosome"/>
</dbReference>
<keyword evidence="2" id="KW-0808">Transferase</keyword>
<organism evidence="2 3">
    <name type="scientific">Sphingomonas xanthus</name>
    <dbReference type="NCBI Taxonomy" id="2594473"/>
    <lineage>
        <taxon>Bacteria</taxon>
        <taxon>Pseudomonadati</taxon>
        <taxon>Pseudomonadota</taxon>
        <taxon>Alphaproteobacteria</taxon>
        <taxon>Sphingomonadales</taxon>
        <taxon>Sphingomonadaceae</taxon>
        <taxon>Sphingomonas</taxon>
    </lineage>
</organism>
<feature type="transmembrane region" description="Helical" evidence="1">
    <location>
        <begin position="51"/>
        <end position="69"/>
    </location>
</feature>
<dbReference type="Gene3D" id="1.20.120.1760">
    <property type="match status" value="1"/>
</dbReference>
<dbReference type="InterPro" id="IPR000462">
    <property type="entry name" value="CDP-OH_P_trans"/>
</dbReference>
<evidence type="ECO:0000256" key="1">
    <source>
        <dbReference type="SAM" id="Phobius"/>
    </source>
</evidence>
<dbReference type="Pfam" id="PF01066">
    <property type="entry name" value="CDP-OH_P_transf"/>
    <property type="match status" value="1"/>
</dbReference>
<evidence type="ECO:0000313" key="2">
    <source>
        <dbReference type="EMBL" id="QDP18756.1"/>
    </source>
</evidence>
<evidence type="ECO:0000313" key="3">
    <source>
        <dbReference type="Proteomes" id="UP000321857"/>
    </source>
</evidence>
<gene>
    <name evidence="2" type="ORF">FMM02_01540</name>
</gene>
<sequence>MSRGTPIQGPVVDRSAKPIMRIQENLLAKAERRLLNWLCPRLPAWTKPDHLTSLGIVGAALIFIGFSASHADRNWLWLSVAGFLVHWFGDSLDGSLARFRKIERPRFGYFIDHSADGLGTLLIVAGLGLSPFVELEVAMIALAGYLLMSIHAFLAARVVGELKLSYVAAGPTELRILLIGLTVAMYLWGGHLPLFLGYNPFDLIVGAAGFGLILLFIVQTMVTARRIALEGEWGDTGPA</sequence>
<reference evidence="2 3" key="1">
    <citation type="submission" date="2019-07" db="EMBL/GenBank/DDBJ databases">
        <title>Sphingomonas AE3 Genome sequencing and assembly.</title>
        <authorList>
            <person name="Kim H."/>
        </authorList>
    </citation>
    <scope>NUCLEOTIDE SEQUENCE [LARGE SCALE GENOMIC DNA]</scope>
    <source>
        <strain evidence="2 3">AE3</strain>
    </source>
</reference>
<dbReference type="GO" id="GO:0008654">
    <property type="term" value="P:phospholipid biosynthetic process"/>
    <property type="evidence" value="ECO:0007669"/>
    <property type="project" value="InterPro"/>
</dbReference>